<evidence type="ECO:0000259" key="1">
    <source>
        <dbReference type="Pfam" id="PF03372"/>
    </source>
</evidence>
<dbReference type="CDD" id="cd09083">
    <property type="entry name" value="EEP-1"/>
    <property type="match status" value="1"/>
</dbReference>
<name>A0A813M9A7_9BILA</name>
<sequence>MFTRDLTRISRVMSYNIRMDTPADGENQWVRRRDRVFRLIQYYQPDLIGIQEALPHQIGDLVSAFPIYGWYGVGRDDGKRQGEFSAILYRLDIFERQNQGTFWLSKTPDVPGSKGWDAALPRICSWVLLHDRRTNQKVCHFNTHLDHVGKTARREGARLIATRIHQIAGSKIPTVLTGDFNAGPESDAYRTIVTHSPLRDAKLITKAPHDGPQGTWSTFNARNTIGGRLDYIFVSPQHFQVLHHSHSTYTENQKYPSDHLPVLANIMLQPPKHHLAIKHKPHPKHKHMAP</sequence>
<dbReference type="PANTHER" id="PTHR12121">
    <property type="entry name" value="CARBON CATABOLITE REPRESSOR PROTEIN 4"/>
    <property type="match status" value="1"/>
</dbReference>
<comment type="caution">
    <text evidence="2">The sequence shown here is derived from an EMBL/GenBank/DDBJ whole genome shotgun (WGS) entry which is preliminary data.</text>
</comment>
<dbReference type="EMBL" id="CAJNOE010000001">
    <property type="protein sequence ID" value="CAF0711835.1"/>
    <property type="molecule type" value="Genomic_DNA"/>
</dbReference>
<protein>
    <recommendedName>
        <fullName evidence="1">Endonuclease/exonuclease/phosphatase domain-containing protein</fullName>
    </recommendedName>
</protein>
<gene>
    <name evidence="2" type="ORF">IZO911_LOCUS44</name>
    <name evidence="3" type="ORF">KXQ929_LOCUS10498</name>
</gene>
<dbReference type="GO" id="GO:0000175">
    <property type="term" value="F:3'-5'-RNA exonuclease activity"/>
    <property type="evidence" value="ECO:0007669"/>
    <property type="project" value="TreeGrafter"/>
</dbReference>
<dbReference type="InterPro" id="IPR005135">
    <property type="entry name" value="Endo/exonuclease/phosphatase"/>
</dbReference>
<dbReference type="PANTHER" id="PTHR12121:SF36">
    <property type="entry name" value="ENDONUCLEASE_EXONUCLEASE_PHOSPHATASE DOMAIN-CONTAINING PROTEIN"/>
    <property type="match status" value="1"/>
</dbReference>
<evidence type="ECO:0000313" key="4">
    <source>
        <dbReference type="Proteomes" id="UP000663860"/>
    </source>
</evidence>
<dbReference type="EMBL" id="CAJOBB010000499">
    <property type="protein sequence ID" value="CAF3693143.1"/>
    <property type="molecule type" value="Genomic_DNA"/>
</dbReference>
<proteinExistence type="predicted"/>
<dbReference type="Proteomes" id="UP000663860">
    <property type="component" value="Unassembled WGS sequence"/>
</dbReference>
<dbReference type="Pfam" id="PF03372">
    <property type="entry name" value="Exo_endo_phos"/>
    <property type="match status" value="1"/>
</dbReference>
<dbReference type="Proteomes" id="UP000663868">
    <property type="component" value="Unassembled WGS sequence"/>
</dbReference>
<evidence type="ECO:0000313" key="2">
    <source>
        <dbReference type="EMBL" id="CAF0711835.1"/>
    </source>
</evidence>
<dbReference type="Gene3D" id="3.60.10.10">
    <property type="entry name" value="Endonuclease/exonuclease/phosphatase"/>
    <property type="match status" value="1"/>
</dbReference>
<organism evidence="2 4">
    <name type="scientific">Adineta steineri</name>
    <dbReference type="NCBI Taxonomy" id="433720"/>
    <lineage>
        <taxon>Eukaryota</taxon>
        <taxon>Metazoa</taxon>
        <taxon>Spiralia</taxon>
        <taxon>Gnathifera</taxon>
        <taxon>Rotifera</taxon>
        <taxon>Eurotatoria</taxon>
        <taxon>Bdelloidea</taxon>
        <taxon>Adinetida</taxon>
        <taxon>Adinetidae</taxon>
        <taxon>Adineta</taxon>
    </lineage>
</organism>
<evidence type="ECO:0000313" key="3">
    <source>
        <dbReference type="EMBL" id="CAF3693143.1"/>
    </source>
</evidence>
<reference evidence="2" key="1">
    <citation type="submission" date="2021-02" db="EMBL/GenBank/DDBJ databases">
        <authorList>
            <person name="Nowell W R."/>
        </authorList>
    </citation>
    <scope>NUCLEOTIDE SEQUENCE</scope>
</reference>
<dbReference type="InterPro" id="IPR050410">
    <property type="entry name" value="CCR4/nocturin_mRNA_transcr"/>
</dbReference>
<dbReference type="SUPFAM" id="SSF56219">
    <property type="entry name" value="DNase I-like"/>
    <property type="match status" value="1"/>
</dbReference>
<dbReference type="InterPro" id="IPR036691">
    <property type="entry name" value="Endo/exonu/phosph_ase_sf"/>
</dbReference>
<feature type="domain" description="Endonuclease/exonuclease/phosphatase" evidence="1">
    <location>
        <begin position="13"/>
        <end position="259"/>
    </location>
</feature>
<accession>A0A813M9A7</accession>
<dbReference type="AlphaFoldDB" id="A0A813M9A7"/>